<sequence length="84" mass="9934">MKVLYLYTTSGCHLCEEAEKLLNSLQESERTQWQPVEISDSDELIDRYGIRIPVVKEQGSEREISWPFSLEELRCWVRKGFIIK</sequence>
<dbReference type="Proteomes" id="UP001209854">
    <property type="component" value="Unassembled WGS sequence"/>
</dbReference>
<protein>
    <submittedName>
        <fullName evidence="1">Glutaredoxin family protein</fullName>
    </submittedName>
</protein>
<proteinExistence type="predicted"/>
<evidence type="ECO:0000313" key="2">
    <source>
        <dbReference type="Proteomes" id="UP001209854"/>
    </source>
</evidence>
<reference evidence="1 2" key="1">
    <citation type="submission" date="2022-10" db="EMBL/GenBank/DDBJ databases">
        <title>High-quality genome sequences of two octocoral-associated bacteria, Endozoicomonas euniceicola EF212 and Endozoicomonas gorgoniicola PS125.</title>
        <authorList>
            <person name="Chiou Y.-J."/>
            <person name="Chen Y.-H."/>
        </authorList>
    </citation>
    <scope>NUCLEOTIDE SEQUENCE [LARGE SCALE GENOMIC DNA]</scope>
    <source>
        <strain evidence="1 2">PS125</strain>
    </source>
</reference>
<dbReference type="InterPro" id="IPR008554">
    <property type="entry name" value="Glutaredoxin-like"/>
</dbReference>
<dbReference type="EMBL" id="JAPFCC010000001">
    <property type="protein sequence ID" value="MCW7552547.1"/>
    <property type="molecule type" value="Genomic_DNA"/>
</dbReference>
<dbReference type="RefSeq" id="WP_262567500.1">
    <property type="nucleotide sequence ID" value="NZ_JAPFCC010000001.1"/>
</dbReference>
<dbReference type="SUPFAM" id="SSF52833">
    <property type="entry name" value="Thioredoxin-like"/>
    <property type="match status" value="1"/>
</dbReference>
<keyword evidence="2" id="KW-1185">Reference proteome</keyword>
<gene>
    <name evidence="1" type="ORF">NX722_07775</name>
</gene>
<name>A0ABT3MT37_9GAMM</name>
<comment type="caution">
    <text evidence="1">The sequence shown here is derived from an EMBL/GenBank/DDBJ whole genome shotgun (WGS) entry which is preliminary data.</text>
</comment>
<organism evidence="1 2">
    <name type="scientific">Endozoicomonas gorgoniicola</name>
    <dbReference type="NCBI Taxonomy" id="1234144"/>
    <lineage>
        <taxon>Bacteria</taxon>
        <taxon>Pseudomonadati</taxon>
        <taxon>Pseudomonadota</taxon>
        <taxon>Gammaproteobacteria</taxon>
        <taxon>Oceanospirillales</taxon>
        <taxon>Endozoicomonadaceae</taxon>
        <taxon>Endozoicomonas</taxon>
    </lineage>
</organism>
<evidence type="ECO:0000313" key="1">
    <source>
        <dbReference type="EMBL" id="MCW7552547.1"/>
    </source>
</evidence>
<dbReference type="Gene3D" id="3.40.30.10">
    <property type="entry name" value="Glutaredoxin"/>
    <property type="match status" value="1"/>
</dbReference>
<dbReference type="Pfam" id="PF05768">
    <property type="entry name" value="Glrx-like"/>
    <property type="match status" value="1"/>
</dbReference>
<accession>A0ABT3MT37</accession>
<dbReference type="InterPro" id="IPR036249">
    <property type="entry name" value="Thioredoxin-like_sf"/>
</dbReference>